<dbReference type="InterPro" id="IPR018108">
    <property type="entry name" value="MCP_transmembrane"/>
</dbReference>
<keyword evidence="7" id="KW-1133">Transmembrane helix</keyword>
<dbReference type="Pfam" id="PF00153">
    <property type="entry name" value="Mito_carr"/>
    <property type="match status" value="3"/>
</dbReference>
<evidence type="ECO:0000256" key="10">
    <source>
        <dbReference type="PROSITE-ProRule" id="PRU00282"/>
    </source>
</evidence>
<dbReference type="EMBL" id="JAKMXF010000233">
    <property type="protein sequence ID" value="KAI6654058.1"/>
    <property type="molecule type" value="Genomic_DNA"/>
</dbReference>
<keyword evidence="6" id="KW-0999">Mitochondrion inner membrane</keyword>
<comment type="similarity">
    <text evidence="2">Belongs to the mitochondrial carrier (TC 2.A.29) family.</text>
</comment>
<comment type="caution">
    <text evidence="11">The sequence shown here is derived from an EMBL/GenBank/DDBJ whole genome shotgun (WGS) entry which is preliminary data.</text>
</comment>
<dbReference type="PROSITE" id="PS50920">
    <property type="entry name" value="SOLCAR"/>
    <property type="match status" value="3"/>
</dbReference>
<dbReference type="FunFam" id="1.50.40.10:FF:000062">
    <property type="entry name" value="mitochondrial uncoupling protein 3"/>
    <property type="match status" value="1"/>
</dbReference>
<evidence type="ECO:0000256" key="2">
    <source>
        <dbReference type="ARBA" id="ARBA00006375"/>
    </source>
</evidence>
<evidence type="ECO:0000256" key="8">
    <source>
        <dbReference type="ARBA" id="ARBA00023128"/>
    </source>
</evidence>
<keyword evidence="9 10" id="KW-0472">Membrane</keyword>
<keyword evidence="5" id="KW-0677">Repeat</keyword>
<evidence type="ECO:0000256" key="3">
    <source>
        <dbReference type="ARBA" id="ARBA00022448"/>
    </source>
</evidence>
<gene>
    <name evidence="11" type="ORF">LOD99_2905</name>
</gene>
<evidence type="ECO:0000256" key="5">
    <source>
        <dbReference type="ARBA" id="ARBA00022737"/>
    </source>
</evidence>
<feature type="repeat" description="Solcar" evidence="10">
    <location>
        <begin position="267"/>
        <end position="359"/>
    </location>
</feature>
<dbReference type="InterPro" id="IPR050391">
    <property type="entry name" value="Mito_Metabolite_Transporter"/>
</dbReference>
<dbReference type="PRINTS" id="PR00926">
    <property type="entry name" value="MITOCARRIER"/>
</dbReference>
<evidence type="ECO:0000313" key="12">
    <source>
        <dbReference type="Proteomes" id="UP001165289"/>
    </source>
</evidence>
<name>A0AAV7JYM4_9METZ</name>
<organism evidence="11 12">
    <name type="scientific">Oopsacas minuta</name>
    <dbReference type="NCBI Taxonomy" id="111878"/>
    <lineage>
        <taxon>Eukaryota</taxon>
        <taxon>Metazoa</taxon>
        <taxon>Porifera</taxon>
        <taxon>Hexactinellida</taxon>
        <taxon>Hexasterophora</taxon>
        <taxon>Lyssacinosida</taxon>
        <taxon>Leucopsacidae</taxon>
        <taxon>Oopsacas</taxon>
    </lineage>
</organism>
<evidence type="ECO:0000256" key="4">
    <source>
        <dbReference type="ARBA" id="ARBA00022692"/>
    </source>
</evidence>
<feature type="repeat" description="Solcar" evidence="10">
    <location>
        <begin position="470"/>
        <end position="567"/>
    </location>
</feature>
<dbReference type="GO" id="GO:0055085">
    <property type="term" value="P:transmembrane transport"/>
    <property type="evidence" value="ECO:0007669"/>
    <property type="project" value="InterPro"/>
</dbReference>
<evidence type="ECO:0000256" key="6">
    <source>
        <dbReference type="ARBA" id="ARBA00022792"/>
    </source>
</evidence>
<feature type="repeat" description="Solcar" evidence="10">
    <location>
        <begin position="373"/>
        <end position="461"/>
    </location>
</feature>
<keyword evidence="8" id="KW-0496">Mitochondrion</keyword>
<keyword evidence="3" id="KW-0813">Transport</keyword>
<evidence type="ECO:0000256" key="1">
    <source>
        <dbReference type="ARBA" id="ARBA00004448"/>
    </source>
</evidence>
<reference evidence="11 12" key="1">
    <citation type="journal article" date="2023" name="BMC Biol.">
        <title>The compact genome of the sponge Oopsacas minuta (Hexactinellida) is lacking key metazoan core genes.</title>
        <authorList>
            <person name="Santini S."/>
            <person name="Schenkelaars Q."/>
            <person name="Jourda C."/>
            <person name="Duchesne M."/>
            <person name="Belahbib H."/>
            <person name="Rocher C."/>
            <person name="Selva M."/>
            <person name="Riesgo A."/>
            <person name="Vervoort M."/>
            <person name="Leys S.P."/>
            <person name="Kodjabachian L."/>
            <person name="Le Bivic A."/>
            <person name="Borchiellini C."/>
            <person name="Claverie J.M."/>
            <person name="Renard E."/>
        </authorList>
    </citation>
    <scope>NUCLEOTIDE SEQUENCE [LARGE SCALE GENOMIC DNA]</scope>
    <source>
        <strain evidence="11">SPO-2</strain>
    </source>
</reference>
<keyword evidence="4 10" id="KW-0812">Transmembrane</keyword>
<dbReference type="SUPFAM" id="SSF103506">
    <property type="entry name" value="Mitochondrial carrier"/>
    <property type="match status" value="1"/>
</dbReference>
<dbReference type="GO" id="GO:0005743">
    <property type="term" value="C:mitochondrial inner membrane"/>
    <property type="evidence" value="ECO:0007669"/>
    <property type="project" value="UniProtKB-SubCell"/>
</dbReference>
<protein>
    <submittedName>
        <fullName evidence="11">Uncharacterized protein</fullName>
    </submittedName>
</protein>
<evidence type="ECO:0000313" key="11">
    <source>
        <dbReference type="EMBL" id="KAI6654058.1"/>
    </source>
</evidence>
<evidence type="ECO:0000256" key="9">
    <source>
        <dbReference type="ARBA" id="ARBA00023136"/>
    </source>
</evidence>
<evidence type="ECO:0000256" key="7">
    <source>
        <dbReference type="ARBA" id="ARBA00022989"/>
    </source>
</evidence>
<dbReference type="AlphaFoldDB" id="A0AAV7JYM4"/>
<dbReference type="Gene3D" id="1.50.40.10">
    <property type="entry name" value="Mitochondrial carrier domain"/>
    <property type="match status" value="1"/>
</dbReference>
<proteinExistence type="inferred from homology"/>
<dbReference type="InterPro" id="IPR023395">
    <property type="entry name" value="MCP_dom_sf"/>
</dbReference>
<sequence length="634" mass="71207">MDSFNRLHRYLRRQSIFTPFRNRYRWTLAVLVLFCFTLIVITKLAKSDTTITIAHFDTKIYNQQIIDSEDLIASNPKGILDSEAHHKSLHRSVTFSYTQSDGFTNTHFDCEKIKAINVKYVIASGFNSIMYATQADMSGGTGWLSIRIVSKKSPDVSACLSQFKSKDIKIDCSVISDQILTHEAELLNKFHHPNIAPVLNVCKRVDVSNPDTLSRVGSKLMVLEDARPLDMSAVLKLEWKDRVKKCIDIGGSLKGFFRNRFDVSKINKTLVKLVLASTSASIAETLTFPLDLTKTRLQIQGETSGLRTVAKKRGMFQMAWGVIREEGVFKLWRGVTPAVIRHIFYTGLRVTIYENLREHVFKRNSKGQFPLYKSIIASICSGMTAQFVASPMDLIKVRFQMDGRRQLQGLKPMYRGVSHALTTIVREEGVLRLWRGVVPNCQRAGFVALGDLAAYDLAKRSILQYTTFKDDIITHILSSAVAGLTATTLGTPADVIKTRVMNQPTKNGKGIYYKSSIDCLIKSVKSEGIFSLYKGFFPIYARLASIVDLLYTNNSIQLVPFEPSQFYISSADDVVKLVDVGGLFNGEPTCSSNEDCYVTNTVVTDCVDGQCKDFSWKANSINAHRWVAISMNFR</sequence>
<dbReference type="InterPro" id="IPR002067">
    <property type="entry name" value="MCP"/>
</dbReference>
<keyword evidence="12" id="KW-1185">Reference proteome</keyword>
<dbReference type="PANTHER" id="PTHR45618">
    <property type="entry name" value="MITOCHONDRIAL DICARBOXYLATE CARRIER-RELATED"/>
    <property type="match status" value="1"/>
</dbReference>
<dbReference type="Proteomes" id="UP001165289">
    <property type="component" value="Unassembled WGS sequence"/>
</dbReference>
<accession>A0AAV7JYM4</accession>
<comment type="subcellular location">
    <subcellularLocation>
        <location evidence="1">Mitochondrion inner membrane</location>
        <topology evidence="1">Multi-pass membrane protein</topology>
    </subcellularLocation>
</comment>